<name>A0A512DBY8_9CELL</name>
<dbReference type="SMART" id="SM00448">
    <property type="entry name" value="REC"/>
    <property type="match status" value="1"/>
</dbReference>
<dbReference type="CDD" id="cd17535">
    <property type="entry name" value="REC_NarL-like"/>
    <property type="match status" value="1"/>
</dbReference>
<dbReference type="EMBL" id="BJYY01000013">
    <property type="protein sequence ID" value="GEO33986.1"/>
    <property type="molecule type" value="Genomic_DNA"/>
</dbReference>
<dbReference type="InterPro" id="IPR016032">
    <property type="entry name" value="Sig_transdc_resp-reg_C-effctor"/>
</dbReference>
<dbReference type="InterPro" id="IPR011006">
    <property type="entry name" value="CheY-like_superfamily"/>
</dbReference>
<dbReference type="PANTHER" id="PTHR43214">
    <property type="entry name" value="TWO-COMPONENT RESPONSE REGULATOR"/>
    <property type="match status" value="1"/>
</dbReference>
<dbReference type="GO" id="GO:0000160">
    <property type="term" value="P:phosphorelay signal transduction system"/>
    <property type="evidence" value="ECO:0007669"/>
    <property type="project" value="InterPro"/>
</dbReference>
<feature type="domain" description="HTH luxR-type" evidence="4">
    <location>
        <begin position="138"/>
        <end position="203"/>
    </location>
</feature>
<feature type="domain" description="Response regulatory" evidence="5">
    <location>
        <begin position="1"/>
        <end position="115"/>
    </location>
</feature>
<protein>
    <submittedName>
        <fullName evidence="6">DNA-binding response regulator</fullName>
    </submittedName>
</protein>
<evidence type="ECO:0000256" key="3">
    <source>
        <dbReference type="PROSITE-ProRule" id="PRU00169"/>
    </source>
</evidence>
<dbReference type="OrthoDB" id="9808843at2"/>
<dbReference type="PROSITE" id="PS50043">
    <property type="entry name" value="HTH_LUXR_2"/>
    <property type="match status" value="1"/>
</dbReference>
<dbReference type="InterPro" id="IPR039420">
    <property type="entry name" value="WalR-like"/>
</dbReference>
<keyword evidence="1 3" id="KW-0597">Phosphoprotein</keyword>
<dbReference type="AlphaFoldDB" id="A0A512DBY8"/>
<accession>A0A512DBY8</accession>
<evidence type="ECO:0000259" key="5">
    <source>
        <dbReference type="PROSITE" id="PS50110"/>
    </source>
</evidence>
<feature type="modified residue" description="4-aspartylphosphate" evidence="3">
    <location>
        <position position="50"/>
    </location>
</feature>
<dbReference type="SUPFAM" id="SSF52172">
    <property type="entry name" value="CheY-like"/>
    <property type="match status" value="1"/>
</dbReference>
<organism evidence="6 7">
    <name type="scientific">Cellulomonas aerilata</name>
    <dbReference type="NCBI Taxonomy" id="515326"/>
    <lineage>
        <taxon>Bacteria</taxon>
        <taxon>Bacillati</taxon>
        <taxon>Actinomycetota</taxon>
        <taxon>Actinomycetes</taxon>
        <taxon>Micrococcales</taxon>
        <taxon>Cellulomonadaceae</taxon>
        <taxon>Cellulomonas</taxon>
    </lineage>
</organism>
<keyword evidence="7" id="KW-1185">Reference proteome</keyword>
<dbReference type="Pfam" id="PF00196">
    <property type="entry name" value="GerE"/>
    <property type="match status" value="1"/>
</dbReference>
<dbReference type="Pfam" id="PF00072">
    <property type="entry name" value="Response_reg"/>
    <property type="match status" value="1"/>
</dbReference>
<comment type="caution">
    <text evidence="6">The sequence shown here is derived from an EMBL/GenBank/DDBJ whole genome shotgun (WGS) entry which is preliminary data.</text>
</comment>
<gene>
    <name evidence="6" type="ORF">CAE01nite_17110</name>
</gene>
<dbReference type="CDD" id="cd06170">
    <property type="entry name" value="LuxR_C_like"/>
    <property type="match status" value="1"/>
</dbReference>
<dbReference type="Proteomes" id="UP000321181">
    <property type="component" value="Unassembled WGS sequence"/>
</dbReference>
<evidence type="ECO:0000256" key="1">
    <source>
        <dbReference type="ARBA" id="ARBA00022553"/>
    </source>
</evidence>
<dbReference type="GO" id="GO:0003677">
    <property type="term" value="F:DNA binding"/>
    <property type="evidence" value="ECO:0007669"/>
    <property type="project" value="UniProtKB-KW"/>
</dbReference>
<dbReference type="InterPro" id="IPR058245">
    <property type="entry name" value="NreC/VraR/RcsB-like_REC"/>
</dbReference>
<dbReference type="PRINTS" id="PR00038">
    <property type="entry name" value="HTHLUXR"/>
</dbReference>
<dbReference type="PANTHER" id="PTHR43214:SF43">
    <property type="entry name" value="TWO-COMPONENT RESPONSE REGULATOR"/>
    <property type="match status" value="1"/>
</dbReference>
<evidence type="ECO:0000259" key="4">
    <source>
        <dbReference type="PROSITE" id="PS50043"/>
    </source>
</evidence>
<dbReference type="PROSITE" id="PS50110">
    <property type="entry name" value="RESPONSE_REGULATORY"/>
    <property type="match status" value="1"/>
</dbReference>
<dbReference type="InterPro" id="IPR001789">
    <property type="entry name" value="Sig_transdc_resp-reg_receiver"/>
</dbReference>
<evidence type="ECO:0000313" key="6">
    <source>
        <dbReference type="EMBL" id="GEO33986.1"/>
    </source>
</evidence>
<dbReference type="SUPFAM" id="SSF46894">
    <property type="entry name" value="C-terminal effector domain of the bipartite response regulators"/>
    <property type="match status" value="1"/>
</dbReference>
<dbReference type="Gene3D" id="3.40.50.2300">
    <property type="match status" value="1"/>
</dbReference>
<dbReference type="SMART" id="SM00421">
    <property type="entry name" value="HTH_LUXR"/>
    <property type="match status" value="1"/>
</dbReference>
<reference evidence="6 7" key="1">
    <citation type="submission" date="2019-07" db="EMBL/GenBank/DDBJ databases">
        <title>Whole genome shotgun sequence of Cellulomonas aerilata NBRC 106308.</title>
        <authorList>
            <person name="Hosoyama A."/>
            <person name="Uohara A."/>
            <person name="Ohji S."/>
            <person name="Ichikawa N."/>
        </authorList>
    </citation>
    <scope>NUCLEOTIDE SEQUENCE [LARGE SCALE GENOMIC DNA]</scope>
    <source>
        <strain evidence="6 7">NBRC 106308</strain>
    </source>
</reference>
<keyword evidence="2 6" id="KW-0238">DNA-binding</keyword>
<evidence type="ECO:0000256" key="2">
    <source>
        <dbReference type="ARBA" id="ARBA00023125"/>
    </source>
</evidence>
<evidence type="ECO:0000313" key="7">
    <source>
        <dbReference type="Proteomes" id="UP000321181"/>
    </source>
</evidence>
<dbReference type="InterPro" id="IPR000792">
    <property type="entry name" value="Tscrpt_reg_LuxR_C"/>
</dbReference>
<proteinExistence type="predicted"/>
<sequence>MLVVDDHPVFRRGIAELFRAVGYTVVGEAASAAEAVALARATRPDVVLMDLGLPDDSGIVATARIVGERPATKVVVVTMYDDDGSVRQALAAGATGYVVKDASHPEILAAVAATVQGSVVLSSTVAGAAGRFDARRSSAGDPFRLTPREADVLDLVVRGLTNSQIAERLGLSGKTVANNVSMLLAKCGAVDRIQLAAVARAAFG</sequence>
<dbReference type="GO" id="GO:0006355">
    <property type="term" value="P:regulation of DNA-templated transcription"/>
    <property type="evidence" value="ECO:0007669"/>
    <property type="project" value="InterPro"/>
</dbReference>